<accession>A0A4Q0Y353</accession>
<dbReference type="InterPro" id="IPR042214">
    <property type="entry name" value="TruD_catalytic"/>
</dbReference>
<evidence type="ECO:0000256" key="1">
    <source>
        <dbReference type="ARBA" id="ARBA00007953"/>
    </source>
</evidence>
<dbReference type="AlphaFoldDB" id="A0A4Q0Y353"/>
<keyword evidence="2 4" id="KW-0819">tRNA processing</keyword>
<dbReference type="PANTHER" id="PTHR47811:SF1">
    <property type="entry name" value="TRNA PSEUDOURIDINE SYNTHASE D"/>
    <property type="match status" value="1"/>
</dbReference>
<dbReference type="Gene3D" id="3.30.2340.10">
    <property type="entry name" value="TruD, insertion domain"/>
    <property type="match status" value="1"/>
</dbReference>
<dbReference type="Proteomes" id="UP000290191">
    <property type="component" value="Unassembled WGS sequence"/>
</dbReference>
<evidence type="ECO:0000256" key="2">
    <source>
        <dbReference type="ARBA" id="ARBA00022694"/>
    </source>
</evidence>
<dbReference type="InterPro" id="IPR043165">
    <property type="entry name" value="TruD_insert_sf"/>
</dbReference>
<organism evidence="6 7">
    <name type="scientific">Halarcobacter anaerophilus</name>
    <dbReference type="NCBI Taxonomy" id="877500"/>
    <lineage>
        <taxon>Bacteria</taxon>
        <taxon>Pseudomonadati</taxon>
        <taxon>Campylobacterota</taxon>
        <taxon>Epsilonproteobacteria</taxon>
        <taxon>Campylobacterales</taxon>
        <taxon>Arcobacteraceae</taxon>
        <taxon>Halarcobacter</taxon>
    </lineage>
</organism>
<dbReference type="Pfam" id="PF01142">
    <property type="entry name" value="TruD"/>
    <property type="match status" value="2"/>
</dbReference>
<evidence type="ECO:0000256" key="3">
    <source>
        <dbReference type="ARBA" id="ARBA00023235"/>
    </source>
</evidence>
<dbReference type="STRING" id="877500.GCA_000935065_01374"/>
<comment type="similarity">
    <text evidence="1 4">Belongs to the pseudouridine synthase TruD family.</text>
</comment>
<dbReference type="EMBL" id="PDKO01000002">
    <property type="protein sequence ID" value="RXJ64183.1"/>
    <property type="molecule type" value="Genomic_DNA"/>
</dbReference>
<comment type="caution">
    <text evidence="6">The sequence shown here is derived from an EMBL/GenBank/DDBJ whole genome shotgun (WGS) entry which is preliminary data.</text>
</comment>
<dbReference type="RefSeq" id="WP_129081499.1">
    <property type="nucleotide sequence ID" value="NZ_CP041070.1"/>
</dbReference>
<dbReference type="GO" id="GO:0031119">
    <property type="term" value="P:tRNA pseudouridine synthesis"/>
    <property type="evidence" value="ECO:0007669"/>
    <property type="project" value="UniProtKB-UniRule"/>
</dbReference>
<keyword evidence="3 4" id="KW-0413">Isomerase</keyword>
<proteinExistence type="inferred from homology"/>
<evidence type="ECO:0000313" key="6">
    <source>
        <dbReference type="EMBL" id="RXJ64183.1"/>
    </source>
</evidence>
<dbReference type="InterPro" id="IPR020119">
    <property type="entry name" value="PsdUridine_synth_TruD_CS"/>
</dbReference>
<dbReference type="SUPFAM" id="SSF55120">
    <property type="entry name" value="Pseudouridine synthase"/>
    <property type="match status" value="1"/>
</dbReference>
<name>A0A4Q0Y353_9BACT</name>
<gene>
    <name evidence="4" type="primary">truD</name>
    <name evidence="6" type="ORF">CRV06_04410</name>
</gene>
<dbReference type="GO" id="GO:0005829">
    <property type="term" value="C:cytosol"/>
    <property type="evidence" value="ECO:0007669"/>
    <property type="project" value="TreeGrafter"/>
</dbReference>
<dbReference type="PROSITE" id="PS50984">
    <property type="entry name" value="TRUD"/>
    <property type="match status" value="1"/>
</dbReference>
<evidence type="ECO:0000313" key="7">
    <source>
        <dbReference type="Proteomes" id="UP000290191"/>
    </source>
</evidence>
<dbReference type="OrthoDB" id="1550679at2"/>
<evidence type="ECO:0000256" key="4">
    <source>
        <dbReference type="HAMAP-Rule" id="MF_01082"/>
    </source>
</evidence>
<feature type="active site" description="Nucleophile" evidence="4">
    <location>
        <position position="76"/>
    </location>
</feature>
<dbReference type="GO" id="GO:0160150">
    <property type="term" value="F:tRNA pseudouridine(13) synthase activity"/>
    <property type="evidence" value="ECO:0007669"/>
    <property type="project" value="UniProtKB-EC"/>
</dbReference>
<comment type="catalytic activity">
    <reaction evidence="4">
        <text>uridine(13) in tRNA = pseudouridine(13) in tRNA</text>
        <dbReference type="Rhea" id="RHEA:42540"/>
        <dbReference type="Rhea" id="RHEA-COMP:10105"/>
        <dbReference type="Rhea" id="RHEA-COMP:10106"/>
        <dbReference type="ChEBI" id="CHEBI:65314"/>
        <dbReference type="ChEBI" id="CHEBI:65315"/>
        <dbReference type="EC" id="5.4.99.27"/>
    </reaction>
</comment>
<evidence type="ECO:0000259" key="5">
    <source>
        <dbReference type="PROSITE" id="PS50984"/>
    </source>
</evidence>
<dbReference type="PANTHER" id="PTHR47811">
    <property type="entry name" value="TRNA PSEUDOURIDINE SYNTHASE D"/>
    <property type="match status" value="1"/>
</dbReference>
<feature type="domain" description="TRUD" evidence="5">
    <location>
        <begin position="151"/>
        <end position="309"/>
    </location>
</feature>
<dbReference type="Gene3D" id="3.30.2350.20">
    <property type="entry name" value="TruD, catalytic domain"/>
    <property type="match status" value="1"/>
</dbReference>
<sequence>MVKREFVQKHKPLDFQFFQNENDFIVEENPIEFSNRGNFIIAKIKKKNLGTWDLIEKLSKQLKIYENEIGYAGLKDKNATTTQYISIPKKYSKELKKFKAKNIEILQTTLHNSKLNIGDLISNSFKINLHEVKIEDIGKIEKIINQIAKIGMPNYFGFQRFGKEADLNIKKAKSLVYEDLVIKDKKIAKMLISLYQSNFFNAWLVKRLNLSQKEFQLLKGDVFRNTQNNKFFTPKQLNEKIMEDFHLKKIVPTGLLPGRKVFRSINEAREIEEKFDDIYIQEKGFRRDAIVFPKNVKIGYNSHEKILSLNFTLPKGSYATVLIENIANKNLNN</sequence>
<dbReference type="EC" id="5.4.99.27" evidence="4"/>
<dbReference type="InterPro" id="IPR001656">
    <property type="entry name" value="PsdUridine_synth_TruD"/>
</dbReference>
<comment type="function">
    <text evidence="4">Responsible for synthesis of pseudouridine from uracil-13 in transfer RNAs.</text>
</comment>
<dbReference type="InterPro" id="IPR020103">
    <property type="entry name" value="PsdUridine_synth_cat_dom_sf"/>
</dbReference>
<dbReference type="InterPro" id="IPR011760">
    <property type="entry name" value="PsdUridine_synth_TruD_insert"/>
</dbReference>
<dbReference type="PROSITE" id="PS01268">
    <property type="entry name" value="UPF0024"/>
    <property type="match status" value="1"/>
</dbReference>
<protein>
    <recommendedName>
        <fullName evidence="4">tRNA pseudouridine synthase D</fullName>
        <ecNumber evidence="4">5.4.99.27</ecNumber>
    </recommendedName>
    <alternativeName>
        <fullName evidence="4">tRNA pseudouridine(13) synthase</fullName>
    </alternativeName>
    <alternativeName>
        <fullName evidence="4">tRNA pseudouridylate synthase D</fullName>
    </alternativeName>
    <alternativeName>
        <fullName evidence="4">tRNA-uridine isomerase D</fullName>
    </alternativeName>
</protein>
<reference evidence="6 7" key="1">
    <citation type="submission" date="2017-10" db="EMBL/GenBank/DDBJ databases">
        <title>Genomics of the genus Arcobacter.</title>
        <authorList>
            <person name="Perez-Cataluna A."/>
            <person name="Figueras M.J."/>
        </authorList>
    </citation>
    <scope>NUCLEOTIDE SEQUENCE [LARGE SCALE GENOMIC DNA]</scope>
    <source>
        <strain evidence="6 7">DSM 24636</strain>
    </source>
</reference>
<dbReference type="HAMAP" id="MF_01082">
    <property type="entry name" value="TruD"/>
    <property type="match status" value="1"/>
</dbReference>
<dbReference type="InterPro" id="IPR050170">
    <property type="entry name" value="TruD_pseudoU_synthase"/>
</dbReference>
<dbReference type="GO" id="GO:0003723">
    <property type="term" value="F:RNA binding"/>
    <property type="evidence" value="ECO:0007669"/>
    <property type="project" value="InterPro"/>
</dbReference>
<keyword evidence="7" id="KW-1185">Reference proteome</keyword>